<feature type="transmembrane region" description="Helical" evidence="6">
    <location>
        <begin position="249"/>
        <end position="272"/>
    </location>
</feature>
<dbReference type="EMBL" id="PDUG01000002">
    <property type="protein sequence ID" value="PIC47677.1"/>
    <property type="molecule type" value="Genomic_DNA"/>
</dbReference>
<feature type="transmembrane region" description="Helical" evidence="6">
    <location>
        <begin position="432"/>
        <end position="460"/>
    </location>
</feature>
<comment type="subcellular location">
    <subcellularLocation>
        <location evidence="1">Membrane</location>
        <topology evidence="1">Multi-pass membrane protein</topology>
    </subcellularLocation>
</comment>
<evidence type="ECO:0000256" key="5">
    <source>
        <dbReference type="ARBA" id="ARBA00023136"/>
    </source>
</evidence>
<dbReference type="OrthoDB" id="5781692at2759"/>
<dbReference type="Proteomes" id="UP000230233">
    <property type="component" value="Chromosome II"/>
</dbReference>
<evidence type="ECO:0000256" key="2">
    <source>
        <dbReference type="ARBA" id="ARBA00005692"/>
    </source>
</evidence>
<dbReference type="PANTHER" id="PTHR31627">
    <property type="entry name" value="SERPENTINE RECEPTOR CLASS GAMMA-RELATED"/>
    <property type="match status" value="1"/>
</dbReference>
<feature type="transmembrane region" description="Helical" evidence="6">
    <location>
        <begin position="216"/>
        <end position="237"/>
    </location>
</feature>
<feature type="transmembrane region" description="Helical" evidence="6">
    <location>
        <begin position="58"/>
        <end position="79"/>
    </location>
</feature>
<reference evidence="8" key="1">
    <citation type="submission" date="2017-10" db="EMBL/GenBank/DDBJ databases">
        <title>Rapid genome shrinkage in a self-fertile nematode reveals novel sperm competition proteins.</title>
        <authorList>
            <person name="Yin D."/>
            <person name="Schwarz E.M."/>
            <person name="Thomas C.G."/>
            <person name="Felde R.L."/>
            <person name="Korf I.F."/>
            <person name="Cutter A.D."/>
            <person name="Schartner C.M."/>
            <person name="Ralston E.J."/>
            <person name="Meyer B.J."/>
            <person name="Haag E.S."/>
        </authorList>
    </citation>
    <scope>NUCLEOTIDE SEQUENCE [LARGE SCALE GENOMIC DNA]</scope>
    <source>
        <strain evidence="8">JU1422</strain>
    </source>
</reference>
<keyword evidence="4 6" id="KW-1133">Transmembrane helix</keyword>
<feature type="transmembrane region" description="Helical" evidence="6">
    <location>
        <begin position="12"/>
        <end position="38"/>
    </location>
</feature>
<dbReference type="GO" id="GO:0007606">
    <property type="term" value="P:sensory perception of chemical stimulus"/>
    <property type="evidence" value="ECO:0007669"/>
    <property type="project" value="UniProtKB-UniRule"/>
</dbReference>
<evidence type="ECO:0000313" key="7">
    <source>
        <dbReference type="EMBL" id="PIC47677.1"/>
    </source>
</evidence>
<dbReference type="GO" id="GO:0004888">
    <property type="term" value="F:transmembrane signaling receptor activity"/>
    <property type="evidence" value="ECO:0007669"/>
    <property type="project" value="InterPro"/>
</dbReference>
<comment type="caution">
    <text evidence="6">Lacks conserved residue(s) required for the propagation of feature annotation.</text>
</comment>
<name>A0A2G5V7H4_9PELO</name>
<accession>A0A2G5V7H4</accession>
<keyword evidence="3 6" id="KW-0812">Transmembrane</keyword>
<sequence length="572" mass="65167">MWKRILPIVRILVILLPFGGSWNVWISRIVLEAVYGGFVLSYIRNVEWAPLSIFQSAYILVALAFTVICTTVTLYKMLVLPERLKAAEKSLCFTSIFISITFLLVAATQILWITCCVSDILYALQYLAFDSFTVGLATLLIPFCGTWNVWISRVYAFSTGSGFAMDYIKNVKWASLSMFQAIFIFTAFFFTITCTSITLYKLIILADRIKSAEKSLCFTSIFISCCFLIVGGIQITFVFCSACRGMEFYIMYMLSQWTFDVYNLGTAIVMILTNRQLRNSVFCLEHSDKNGTVSVSAAQNDNKKDNIFSSYLLLADIFYVRLFMYIPPLCPIIMPIFFNPSFIPKLVYATMNHCRFAKSIAQIFLVLNRMSCVLVPTDYESLWRKLIPIVRFLTAFLPFCGTWNIWISRIYVFPVGGGFAMDYIKNVEWAALSLFQSIFVLTALFFTIVCTSITLYKLIFLPDRMISAEKSLCFTSIFISCCFLIVGATQVAFVTCSVCRSFEYLYFMYMLSYYTFDAFNVGTAVVMILSNKQIRNSVFYWKSTNENGTASVSSAPVPVDSRVDNTLFVQRT</sequence>
<dbReference type="InterPro" id="IPR000609">
    <property type="entry name" value="7TM_GPCR_serpentine_rcpt_Srg"/>
</dbReference>
<protein>
    <recommendedName>
        <fullName evidence="6">Serpentine receptor class gamma</fullName>
    </recommendedName>
</protein>
<evidence type="ECO:0000256" key="4">
    <source>
        <dbReference type="ARBA" id="ARBA00022989"/>
    </source>
</evidence>
<feature type="transmembrane region" description="Helical" evidence="6">
    <location>
        <begin position="120"/>
        <end position="143"/>
    </location>
</feature>
<organism evidence="7 8">
    <name type="scientific">Caenorhabditis nigoni</name>
    <dbReference type="NCBI Taxonomy" id="1611254"/>
    <lineage>
        <taxon>Eukaryota</taxon>
        <taxon>Metazoa</taxon>
        <taxon>Ecdysozoa</taxon>
        <taxon>Nematoda</taxon>
        <taxon>Chromadorea</taxon>
        <taxon>Rhabditida</taxon>
        <taxon>Rhabditina</taxon>
        <taxon>Rhabditomorpha</taxon>
        <taxon>Rhabditoidea</taxon>
        <taxon>Rhabditidae</taxon>
        <taxon>Peloderinae</taxon>
        <taxon>Caenorhabditis</taxon>
    </lineage>
</organism>
<feature type="transmembrane region" description="Helical" evidence="6">
    <location>
        <begin position="318"/>
        <end position="339"/>
    </location>
</feature>
<dbReference type="AlphaFoldDB" id="A0A2G5V7H4"/>
<evidence type="ECO:0000313" key="8">
    <source>
        <dbReference type="Proteomes" id="UP000230233"/>
    </source>
</evidence>
<evidence type="ECO:0000256" key="3">
    <source>
        <dbReference type="ARBA" id="ARBA00022692"/>
    </source>
</evidence>
<keyword evidence="8" id="KW-1185">Reference proteome</keyword>
<comment type="similarity">
    <text evidence="2 6">Belongs to the nematode receptor-like protein srg family.</text>
</comment>
<feature type="transmembrane region" description="Helical" evidence="6">
    <location>
        <begin position="472"/>
        <end position="494"/>
    </location>
</feature>
<dbReference type="InterPro" id="IPR051119">
    <property type="entry name" value="Nematode_SR-like"/>
</dbReference>
<evidence type="ECO:0000256" key="1">
    <source>
        <dbReference type="ARBA" id="ARBA00004141"/>
    </source>
</evidence>
<gene>
    <name evidence="7" type="primary">Cnig_chr_II.g6941</name>
    <name evidence="7" type="ORF">B9Z55_006941</name>
</gene>
<dbReference type="PRINTS" id="PR00698">
    <property type="entry name" value="TMPROTEINSRG"/>
</dbReference>
<feature type="transmembrane region" description="Helical" evidence="6">
    <location>
        <begin position="389"/>
        <end position="412"/>
    </location>
</feature>
<dbReference type="PANTHER" id="PTHR31627:SF12">
    <property type="entry name" value="SERPENTINE RECEPTOR CLASS GAMMA-11-RELATED"/>
    <property type="match status" value="1"/>
</dbReference>
<feature type="transmembrane region" description="Helical" evidence="6">
    <location>
        <begin position="506"/>
        <end position="529"/>
    </location>
</feature>
<keyword evidence="5 6" id="KW-0472">Membrane</keyword>
<dbReference type="Pfam" id="PF02118">
    <property type="entry name" value="Srg"/>
    <property type="match status" value="2"/>
</dbReference>
<evidence type="ECO:0000256" key="6">
    <source>
        <dbReference type="RuleBase" id="RU280813"/>
    </source>
</evidence>
<comment type="caution">
    <text evidence="7">The sequence shown here is derived from an EMBL/GenBank/DDBJ whole genome shotgun (WGS) entry which is preliminary data.</text>
</comment>
<feature type="transmembrane region" description="Helical" evidence="6">
    <location>
        <begin position="180"/>
        <end position="204"/>
    </location>
</feature>
<dbReference type="GO" id="GO:0016020">
    <property type="term" value="C:membrane"/>
    <property type="evidence" value="ECO:0007669"/>
    <property type="project" value="UniProtKB-SubCell"/>
</dbReference>
<proteinExistence type="inferred from homology"/>
<feature type="transmembrane region" description="Helical" evidence="6">
    <location>
        <begin position="91"/>
        <end position="114"/>
    </location>
</feature>